<dbReference type="AlphaFoldDB" id="W7YNL3"/>
<evidence type="ECO:0008006" key="3">
    <source>
        <dbReference type="Google" id="ProtNLM"/>
    </source>
</evidence>
<dbReference type="RefSeq" id="WP_027473591.1">
    <property type="nucleotide sequence ID" value="NZ_BAMD01000035.1"/>
</dbReference>
<keyword evidence="2" id="KW-1185">Reference proteome</keyword>
<reference evidence="1 2" key="1">
    <citation type="journal article" date="2014" name="Genome Announc.">
        <title>Draft Genome Sequence of Cytophaga fermentans JCM 21142T, a Facultative Anaerobe Isolated from Marine Mud.</title>
        <authorList>
            <person name="Starns D."/>
            <person name="Oshima K."/>
            <person name="Suda W."/>
            <person name="Iino T."/>
            <person name="Yuki M."/>
            <person name="Inoue J."/>
            <person name="Kitamura K."/>
            <person name="Iida T."/>
            <person name="Darby A."/>
            <person name="Hattori M."/>
            <person name="Ohkuma M."/>
        </authorList>
    </citation>
    <scope>NUCLEOTIDE SEQUENCE [LARGE SCALE GENOMIC DNA]</scope>
    <source>
        <strain evidence="1 2">JCM 21142</strain>
    </source>
</reference>
<evidence type="ECO:0000313" key="2">
    <source>
        <dbReference type="Proteomes" id="UP000019402"/>
    </source>
</evidence>
<sequence length="229" mass="25912">MKLKLSIFTLAVILSSCDKDEAIIPITQGDYPVKEYYLERDPKVNVWGAGIDFVHSESELTETDLDYAYLTESDTFSYDIKFYTVKAYSYSENGDLQSEGTPAILLAPTTQACKIGEGISYFDSIRTISEAITGELVYESPIDYSLYKDSETGFYEQENLSAALDACIIGQSFRSNILVVPEGKTEEEVQAVYLIKTIEGAYVKFMVRRFKPDKPNEKQTLVRWQVINK</sequence>
<accession>W7YNL3</accession>
<evidence type="ECO:0000313" key="1">
    <source>
        <dbReference type="EMBL" id="GAF04019.1"/>
    </source>
</evidence>
<dbReference type="Proteomes" id="UP000019402">
    <property type="component" value="Unassembled WGS sequence"/>
</dbReference>
<gene>
    <name evidence="1" type="ORF">JCM21142_72712</name>
</gene>
<protein>
    <recommendedName>
        <fullName evidence="3">HmuY protein</fullName>
    </recommendedName>
</protein>
<comment type="caution">
    <text evidence="1">The sequence shown here is derived from an EMBL/GenBank/DDBJ whole genome shotgun (WGS) entry which is preliminary data.</text>
</comment>
<dbReference type="eggNOG" id="ENOG50346Z4">
    <property type="taxonomic scope" value="Bacteria"/>
</dbReference>
<dbReference type="EMBL" id="BAMD01000035">
    <property type="protein sequence ID" value="GAF04019.1"/>
    <property type="molecule type" value="Genomic_DNA"/>
</dbReference>
<organism evidence="1 2">
    <name type="scientific">Saccharicrinis fermentans DSM 9555 = JCM 21142</name>
    <dbReference type="NCBI Taxonomy" id="869213"/>
    <lineage>
        <taxon>Bacteria</taxon>
        <taxon>Pseudomonadati</taxon>
        <taxon>Bacteroidota</taxon>
        <taxon>Bacteroidia</taxon>
        <taxon>Marinilabiliales</taxon>
        <taxon>Marinilabiliaceae</taxon>
        <taxon>Saccharicrinis</taxon>
    </lineage>
</organism>
<dbReference type="OrthoDB" id="1122690at2"/>
<dbReference type="STRING" id="869213.GCA_000517085_04359"/>
<name>W7YNL3_9BACT</name>
<dbReference type="PROSITE" id="PS51257">
    <property type="entry name" value="PROKAR_LIPOPROTEIN"/>
    <property type="match status" value="1"/>
</dbReference>
<proteinExistence type="predicted"/>